<protein>
    <submittedName>
        <fullName evidence="2">Uncharacterized protein LOC106168408</fullName>
    </submittedName>
</protein>
<sequence>MERRYFNIVLMLVKKGADLQIKAEDGVTPWDLADDAEMMAKVLKFFPPWTDTFNKLLQSLWERGRVVLWNGCNPQVSVVANANSCRMKKLHALSDTRENADQYTSGLSVVVPILKVEGNSFVVLNPSSTDHASLVIEITETPLEDSMQDYTTSFSHRETGRIMTLELHKSIQAVELTPCEGTNKVICGDLFGKRPVTEDFVPIVGHIVDKWFALKIVEDIDTKLRLIFQREDLPPEKITGPSQLQYNRVGSDQENLTISAGIETMPTRYSIANYKEPENPKLEDLRVDPVESLEPLGRVEDREVIQKLIRFIHNFTGVDLLSGRREDISPEFVAMNGEVSGN</sequence>
<proteinExistence type="predicted"/>
<accession>A0A1S3IXG5</accession>
<dbReference type="GeneID" id="106168408"/>
<dbReference type="InParanoid" id="A0A1S3IXG5"/>
<gene>
    <name evidence="2" type="primary">LOC106168408</name>
</gene>
<reference evidence="2" key="1">
    <citation type="submission" date="2025-08" db="UniProtKB">
        <authorList>
            <consortium name="RefSeq"/>
        </authorList>
    </citation>
    <scope>IDENTIFICATION</scope>
    <source>
        <tissue evidence="2">Gonads</tissue>
    </source>
</reference>
<dbReference type="Proteomes" id="UP000085678">
    <property type="component" value="Unplaced"/>
</dbReference>
<dbReference type="RefSeq" id="XP_013402897.1">
    <property type="nucleotide sequence ID" value="XM_013547443.1"/>
</dbReference>
<evidence type="ECO:0000313" key="1">
    <source>
        <dbReference type="Proteomes" id="UP000085678"/>
    </source>
</evidence>
<keyword evidence="1" id="KW-1185">Reference proteome</keyword>
<evidence type="ECO:0000313" key="2">
    <source>
        <dbReference type="RefSeq" id="XP_013402897.1"/>
    </source>
</evidence>
<name>A0A1S3IXG5_LINAN</name>
<organism evidence="1 2">
    <name type="scientific">Lingula anatina</name>
    <name type="common">Brachiopod</name>
    <name type="synonym">Lingula unguis</name>
    <dbReference type="NCBI Taxonomy" id="7574"/>
    <lineage>
        <taxon>Eukaryota</taxon>
        <taxon>Metazoa</taxon>
        <taxon>Spiralia</taxon>
        <taxon>Lophotrochozoa</taxon>
        <taxon>Brachiopoda</taxon>
        <taxon>Linguliformea</taxon>
        <taxon>Lingulata</taxon>
        <taxon>Lingulida</taxon>
        <taxon>Linguloidea</taxon>
        <taxon>Lingulidae</taxon>
        <taxon>Lingula</taxon>
    </lineage>
</organism>
<dbReference type="KEGG" id="lak:106168408"/>
<dbReference type="AlphaFoldDB" id="A0A1S3IXG5"/>